<sequence length="398" mass="45947">MMQVAYVSTYVPKKCGLATYTHHLRQSVDHAKVWKGKDPVIALVDEEEQRTVNEDNVWPLLKEHRAAYAKMANKLNYSKVSLVMLQHEFGIFGGEAGSYILDFVRTLKKPLITTFHTIFENPQEPYRSIQEEIAYRSERIIVMNRKAIAYLRNSFDIPEDKIVYIPHGTPVPKPQERDLLRSRMHWTNRKVIMTFGLLSRGKGIEMILEILPEVVRSVPAVLYAIVGQTHPEVKKREGESYRQQLQELIREKKLENHVTFVNRYINEEELIQHIAACDLYVTPYPGMQQITSGTLAYAVGLGRPVLSTPYNYAQDLLGEYQELLIPFDNRSKWLETTTKLLSTPDELKQWERRMERIGKQMRWPLVGSKHALLFARIVELAKERSLEAGGKKVVSVTG</sequence>
<gene>
    <name evidence="2" type="ORF">EFBL_3368</name>
</gene>
<accession>A0A292YP06</accession>
<dbReference type="InterPro" id="IPR028098">
    <property type="entry name" value="Glyco_trans_4-like_N"/>
</dbReference>
<dbReference type="Proteomes" id="UP000217785">
    <property type="component" value="Unassembled WGS sequence"/>
</dbReference>
<dbReference type="PANTHER" id="PTHR12526:SF572">
    <property type="entry name" value="BLL5144 PROTEIN"/>
    <property type="match status" value="1"/>
</dbReference>
<dbReference type="Pfam" id="PF13439">
    <property type="entry name" value="Glyco_transf_4"/>
    <property type="match status" value="1"/>
</dbReference>
<dbReference type="RefSeq" id="WP_096183724.1">
    <property type="nucleotide sequence ID" value="NZ_BDUF01000109.1"/>
</dbReference>
<dbReference type="PANTHER" id="PTHR12526">
    <property type="entry name" value="GLYCOSYLTRANSFERASE"/>
    <property type="match status" value="1"/>
</dbReference>
<evidence type="ECO:0000313" key="3">
    <source>
        <dbReference type="Proteomes" id="UP000217785"/>
    </source>
</evidence>
<evidence type="ECO:0000313" key="2">
    <source>
        <dbReference type="EMBL" id="GAX91678.1"/>
    </source>
</evidence>
<protein>
    <submittedName>
        <fullName evidence="2">Glycosyl transferase family 1</fullName>
    </submittedName>
</protein>
<dbReference type="SUPFAM" id="SSF53756">
    <property type="entry name" value="UDP-Glycosyltransferase/glycogen phosphorylase"/>
    <property type="match status" value="1"/>
</dbReference>
<dbReference type="OrthoDB" id="9765330at2"/>
<dbReference type="GO" id="GO:0016740">
    <property type="term" value="F:transferase activity"/>
    <property type="evidence" value="ECO:0007669"/>
    <property type="project" value="UniProtKB-KW"/>
</dbReference>
<proteinExistence type="predicted"/>
<evidence type="ECO:0000259" key="1">
    <source>
        <dbReference type="Pfam" id="PF13439"/>
    </source>
</evidence>
<dbReference type="CDD" id="cd03822">
    <property type="entry name" value="GT4_mannosyltransferase-like"/>
    <property type="match status" value="1"/>
</dbReference>
<dbReference type="Gene3D" id="3.40.50.2000">
    <property type="entry name" value="Glycogen Phosphorylase B"/>
    <property type="match status" value="2"/>
</dbReference>
<reference evidence="3" key="1">
    <citation type="submission" date="2017-07" db="EMBL/GenBank/DDBJ databases">
        <title>Draft genome sequence of Effusibacillus lacus strain skLN1.</title>
        <authorList>
            <person name="Watanabe M."/>
            <person name="Kojima H."/>
            <person name="Fukui M."/>
        </authorList>
    </citation>
    <scope>NUCLEOTIDE SEQUENCE [LARGE SCALE GENOMIC DNA]</scope>
    <source>
        <strain evidence="3">skLN1</strain>
    </source>
</reference>
<comment type="caution">
    <text evidence="2">The sequence shown here is derived from an EMBL/GenBank/DDBJ whole genome shotgun (WGS) entry which is preliminary data.</text>
</comment>
<organism evidence="2 3">
    <name type="scientific">Effusibacillus lacus</name>
    <dbReference type="NCBI Taxonomy" id="1348429"/>
    <lineage>
        <taxon>Bacteria</taxon>
        <taxon>Bacillati</taxon>
        <taxon>Bacillota</taxon>
        <taxon>Bacilli</taxon>
        <taxon>Bacillales</taxon>
        <taxon>Alicyclobacillaceae</taxon>
        <taxon>Effusibacillus</taxon>
    </lineage>
</organism>
<dbReference type="Pfam" id="PF13692">
    <property type="entry name" value="Glyco_trans_1_4"/>
    <property type="match status" value="1"/>
</dbReference>
<keyword evidence="3" id="KW-1185">Reference proteome</keyword>
<feature type="domain" description="Glycosyltransferase subfamily 4-like N-terminal" evidence="1">
    <location>
        <begin position="97"/>
        <end position="169"/>
    </location>
</feature>
<dbReference type="EMBL" id="BDUF01000109">
    <property type="protein sequence ID" value="GAX91678.1"/>
    <property type="molecule type" value="Genomic_DNA"/>
</dbReference>
<name>A0A292YP06_9BACL</name>
<dbReference type="AlphaFoldDB" id="A0A292YP06"/>
<keyword evidence="2" id="KW-0808">Transferase</keyword>